<evidence type="ECO:0000313" key="2">
    <source>
        <dbReference type="Proteomes" id="UP000007015"/>
    </source>
</evidence>
<proteinExistence type="predicted"/>
<dbReference type="HOGENOM" id="CLU_1996383_0_0_1"/>
<name>A2WW33_ORYSI</name>
<accession>A2WW33</accession>
<dbReference type="OMA" id="VVECGIC"/>
<sequence length="125" mass="14260">MSLGMRFWGWGGANPKIGWQQQILNLKVYLKSMELVREQIITALEDLRSSSVVECGISLCMYYNIPICILGSSLAADALIRKLKWTFIKSGDHFRYVIPWSSHYMVNESTEPTLGRCNANFHEGK</sequence>
<dbReference type="EMBL" id="CM000126">
    <property type="protein sequence ID" value="EAY76179.1"/>
    <property type="molecule type" value="Genomic_DNA"/>
</dbReference>
<reference evidence="1 2" key="1">
    <citation type="journal article" date="2005" name="PLoS Biol.">
        <title>The genomes of Oryza sativa: a history of duplications.</title>
        <authorList>
            <person name="Yu J."/>
            <person name="Wang J."/>
            <person name="Lin W."/>
            <person name="Li S."/>
            <person name="Li H."/>
            <person name="Zhou J."/>
            <person name="Ni P."/>
            <person name="Dong W."/>
            <person name="Hu S."/>
            <person name="Zeng C."/>
            <person name="Zhang J."/>
            <person name="Zhang Y."/>
            <person name="Li R."/>
            <person name="Xu Z."/>
            <person name="Li S."/>
            <person name="Li X."/>
            <person name="Zheng H."/>
            <person name="Cong L."/>
            <person name="Lin L."/>
            <person name="Yin J."/>
            <person name="Geng J."/>
            <person name="Li G."/>
            <person name="Shi J."/>
            <person name="Liu J."/>
            <person name="Lv H."/>
            <person name="Li J."/>
            <person name="Wang J."/>
            <person name="Deng Y."/>
            <person name="Ran L."/>
            <person name="Shi X."/>
            <person name="Wang X."/>
            <person name="Wu Q."/>
            <person name="Li C."/>
            <person name="Ren X."/>
            <person name="Wang J."/>
            <person name="Wang X."/>
            <person name="Li D."/>
            <person name="Liu D."/>
            <person name="Zhang X."/>
            <person name="Ji Z."/>
            <person name="Zhao W."/>
            <person name="Sun Y."/>
            <person name="Zhang Z."/>
            <person name="Bao J."/>
            <person name="Han Y."/>
            <person name="Dong L."/>
            <person name="Ji J."/>
            <person name="Chen P."/>
            <person name="Wu S."/>
            <person name="Liu J."/>
            <person name="Xiao Y."/>
            <person name="Bu D."/>
            <person name="Tan J."/>
            <person name="Yang L."/>
            <person name="Ye C."/>
            <person name="Zhang J."/>
            <person name="Xu J."/>
            <person name="Zhou Y."/>
            <person name="Yu Y."/>
            <person name="Zhang B."/>
            <person name="Zhuang S."/>
            <person name="Wei H."/>
            <person name="Liu B."/>
            <person name="Lei M."/>
            <person name="Yu H."/>
            <person name="Li Y."/>
            <person name="Xu H."/>
            <person name="Wei S."/>
            <person name="He X."/>
            <person name="Fang L."/>
            <person name="Zhang Z."/>
            <person name="Zhang Y."/>
            <person name="Huang X."/>
            <person name="Su Z."/>
            <person name="Tong W."/>
            <person name="Li J."/>
            <person name="Tong Z."/>
            <person name="Li S."/>
            <person name="Ye J."/>
            <person name="Wang L."/>
            <person name="Fang L."/>
            <person name="Lei T."/>
            <person name="Chen C."/>
            <person name="Chen H."/>
            <person name="Xu Z."/>
            <person name="Li H."/>
            <person name="Huang H."/>
            <person name="Zhang F."/>
            <person name="Xu H."/>
            <person name="Li N."/>
            <person name="Zhao C."/>
            <person name="Li S."/>
            <person name="Dong L."/>
            <person name="Huang Y."/>
            <person name="Li L."/>
            <person name="Xi Y."/>
            <person name="Qi Q."/>
            <person name="Li W."/>
            <person name="Zhang B."/>
            <person name="Hu W."/>
            <person name="Zhang Y."/>
            <person name="Tian X."/>
            <person name="Jiao Y."/>
            <person name="Liang X."/>
            <person name="Jin J."/>
            <person name="Gao L."/>
            <person name="Zheng W."/>
            <person name="Hao B."/>
            <person name="Liu S."/>
            <person name="Wang W."/>
            <person name="Yuan L."/>
            <person name="Cao M."/>
            <person name="McDermott J."/>
            <person name="Samudrala R."/>
            <person name="Wang J."/>
            <person name="Wong G.K."/>
            <person name="Yang H."/>
        </authorList>
    </citation>
    <scope>NUCLEOTIDE SEQUENCE [LARGE SCALE GENOMIC DNA]</scope>
    <source>
        <strain evidence="2">cv. 93-11</strain>
    </source>
</reference>
<evidence type="ECO:0000313" key="1">
    <source>
        <dbReference type="EMBL" id="EAY76179.1"/>
    </source>
</evidence>
<gene>
    <name evidence="1" type="ORF">OsI_04111</name>
</gene>
<dbReference type="AlphaFoldDB" id="A2WW33"/>
<keyword evidence="2" id="KW-1185">Reference proteome</keyword>
<dbReference type="Proteomes" id="UP000007015">
    <property type="component" value="Chromosome 1"/>
</dbReference>
<protein>
    <submittedName>
        <fullName evidence="1">Uncharacterized protein</fullName>
    </submittedName>
</protein>
<dbReference type="Gramene" id="BGIOSGA000637-TA">
    <property type="protein sequence ID" value="BGIOSGA000637-PA"/>
    <property type="gene ID" value="BGIOSGA000637"/>
</dbReference>
<organism evidence="1 2">
    <name type="scientific">Oryza sativa subsp. indica</name>
    <name type="common">Rice</name>
    <dbReference type="NCBI Taxonomy" id="39946"/>
    <lineage>
        <taxon>Eukaryota</taxon>
        <taxon>Viridiplantae</taxon>
        <taxon>Streptophyta</taxon>
        <taxon>Embryophyta</taxon>
        <taxon>Tracheophyta</taxon>
        <taxon>Spermatophyta</taxon>
        <taxon>Magnoliopsida</taxon>
        <taxon>Liliopsida</taxon>
        <taxon>Poales</taxon>
        <taxon>Poaceae</taxon>
        <taxon>BOP clade</taxon>
        <taxon>Oryzoideae</taxon>
        <taxon>Oryzeae</taxon>
        <taxon>Oryzinae</taxon>
        <taxon>Oryza</taxon>
        <taxon>Oryza sativa</taxon>
    </lineage>
</organism>